<sequence>MDDLYLECLVCDDVTLHEVVKEVESKKHLKLTVKCLECGNIQTIEKSFKLKNVKIVISRYDESEQIVIPLAVGESIKLEDIILANDESVEVTSIETEDSRRVSESLIENVKMVWAKSVDVPKKVGISINSRESTYSFHILVPQNYVFEEKKVYRAGPNFFRIKHIKTEKGNFTRELARKVKRIYAEPVKPLRDYEDLTEYML</sequence>
<dbReference type="AlphaFoldDB" id="A6USE5"/>
<dbReference type="Proteomes" id="UP000001107">
    <property type="component" value="Chromosome"/>
</dbReference>
<reference evidence="1" key="1">
    <citation type="submission" date="2007-06" db="EMBL/GenBank/DDBJ databases">
        <title>Complete sequence of Methanococcus vannielii SB.</title>
        <authorList>
            <consortium name="US DOE Joint Genome Institute"/>
            <person name="Copeland A."/>
            <person name="Lucas S."/>
            <person name="Lapidus A."/>
            <person name="Barry K."/>
            <person name="Glavina del Rio T."/>
            <person name="Dalin E."/>
            <person name="Tice H."/>
            <person name="Pitluck S."/>
            <person name="Chain P."/>
            <person name="Malfatti S."/>
            <person name="Shin M."/>
            <person name="Vergez L."/>
            <person name="Schmutz J."/>
            <person name="Larimer F."/>
            <person name="Land M."/>
            <person name="Hauser L."/>
            <person name="Kyrpides N."/>
            <person name="Anderson I."/>
            <person name="Sieprawska-Lupa M."/>
            <person name="Whitman W.B."/>
            <person name="Richardson P."/>
        </authorList>
    </citation>
    <scope>NUCLEOTIDE SEQUENCE [LARGE SCALE GENOMIC DNA]</scope>
    <source>
        <strain evidence="1">SB</strain>
    </source>
</reference>
<dbReference type="PANTHER" id="PTHR42195:SF1">
    <property type="entry name" value="ZINC FINGER PROTEIN"/>
    <property type="match status" value="1"/>
</dbReference>
<gene>
    <name evidence="1" type="ordered locus">Mevan_1523</name>
</gene>
<dbReference type="PIRSF" id="PIRSF015877">
    <property type="entry name" value="UCP015877"/>
    <property type="match status" value="1"/>
</dbReference>
<proteinExistence type="predicted"/>
<dbReference type="KEGG" id="mvn:Mevan_1523"/>
<keyword evidence="2" id="KW-1185">Reference proteome</keyword>
<dbReference type="RefSeq" id="WP_012066331.1">
    <property type="nucleotide sequence ID" value="NC_009634.1"/>
</dbReference>
<organism evidence="1 2">
    <name type="scientific">Methanococcus vannielii (strain ATCC 35089 / DSM 1224 / JCM 13029 / OCM 148 / SB)</name>
    <dbReference type="NCBI Taxonomy" id="406327"/>
    <lineage>
        <taxon>Archaea</taxon>
        <taxon>Methanobacteriati</taxon>
        <taxon>Methanobacteriota</taxon>
        <taxon>Methanomada group</taxon>
        <taxon>Methanococci</taxon>
        <taxon>Methanococcales</taxon>
        <taxon>Methanococcaceae</taxon>
        <taxon>Methanococcus</taxon>
    </lineage>
</organism>
<dbReference type="Pfam" id="PF19769">
    <property type="entry name" value="CPxCG_zf"/>
    <property type="match status" value="1"/>
</dbReference>
<dbReference type="OrthoDB" id="23364at2157"/>
<dbReference type="HOGENOM" id="CLU_110112_1_0_2"/>
<evidence type="ECO:0000313" key="2">
    <source>
        <dbReference type="Proteomes" id="UP000001107"/>
    </source>
</evidence>
<dbReference type="PANTHER" id="PTHR42195">
    <property type="entry name" value="UCP015877 FAMILY PROTEIN"/>
    <property type="match status" value="1"/>
</dbReference>
<dbReference type="GeneID" id="5325098"/>
<protein>
    <submittedName>
        <fullName evidence="1">Uncharacterized protein</fullName>
    </submittedName>
</protein>
<accession>A6USE5</accession>
<evidence type="ECO:0000313" key="1">
    <source>
        <dbReference type="EMBL" id="ABR55417.1"/>
    </source>
</evidence>
<dbReference type="EMBL" id="CP000742">
    <property type="protein sequence ID" value="ABR55417.1"/>
    <property type="molecule type" value="Genomic_DNA"/>
</dbReference>
<name>A6USE5_METVS</name>
<dbReference type="STRING" id="406327.Mevan_1523"/>
<dbReference type="eggNOG" id="arCOG02680">
    <property type="taxonomic scope" value="Archaea"/>
</dbReference>
<dbReference type="InterPro" id="IPR012041">
    <property type="entry name" value="Znf_CPxCG-like"/>
</dbReference>